<protein>
    <recommendedName>
        <fullName evidence="3">Lipoprotein</fullName>
    </recommendedName>
</protein>
<dbReference type="PROSITE" id="PS51257">
    <property type="entry name" value="PROKAR_LIPOPROTEIN"/>
    <property type="match status" value="1"/>
</dbReference>
<dbReference type="EMBL" id="JAAGWD010000003">
    <property type="protein sequence ID" value="NEM97572.1"/>
    <property type="molecule type" value="Genomic_DNA"/>
</dbReference>
<proteinExistence type="predicted"/>
<accession>A0A6B3LKW3</accession>
<evidence type="ECO:0000313" key="1">
    <source>
        <dbReference type="EMBL" id="NEM97572.1"/>
    </source>
</evidence>
<evidence type="ECO:0000313" key="2">
    <source>
        <dbReference type="Proteomes" id="UP000474777"/>
    </source>
</evidence>
<keyword evidence="2" id="KW-1185">Reference proteome</keyword>
<dbReference type="Proteomes" id="UP000474777">
    <property type="component" value="Unassembled WGS sequence"/>
</dbReference>
<name>A0A6B3LKW3_9BACT</name>
<gene>
    <name evidence="1" type="ORF">GXP69_07690</name>
</gene>
<comment type="caution">
    <text evidence="1">The sequence shown here is derived from an EMBL/GenBank/DDBJ whole genome shotgun (WGS) entry which is preliminary data.</text>
</comment>
<reference evidence="1 2" key="1">
    <citation type="submission" date="2020-02" db="EMBL/GenBank/DDBJ databases">
        <authorList>
            <person name="Kim M.K."/>
        </authorList>
    </citation>
    <scope>NUCLEOTIDE SEQUENCE [LARGE SCALE GENOMIC DNA]</scope>
    <source>
        <strain evidence="1 2">BT327</strain>
    </source>
</reference>
<sequence>MKYIIFCFLASLVSCNNPADLREQNQYILSEPEGFSDFDIEYDVNRGDNYFSSIDSIYTRDYVDETRKVKVVLTTEEKQRIFEVVKEADFLSLPDTIERSGDTCMLPAFTKEVKVKIGSREKRVYDLIYCDVKDKTIEERFNLITNTLWEILQSKDKVKDLPQSDKIYM</sequence>
<organism evidence="1 2">
    <name type="scientific">Pontibacter burrus</name>
    <dbReference type="NCBI Taxonomy" id="2704466"/>
    <lineage>
        <taxon>Bacteria</taxon>
        <taxon>Pseudomonadati</taxon>
        <taxon>Bacteroidota</taxon>
        <taxon>Cytophagia</taxon>
        <taxon>Cytophagales</taxon>
        <taxon>Hymenobacteraceae</taxon>
        <taxon>Pontibacter</taxon>
    </lineage>
</organism>
<dbReference type="AlphaFoldDB" id="A0A6B3LKW3"/>
<evidence type="ECO:0008006" key="3">
    <source>
        <dbReference type="Google" id="ProtNLM"/>
    </source>
</evidence>
<dbReference type="RefSeq" id="WP_163914087.1">
    <property type="nucleotide sequence ID" value="NZ_JAAGWD010000003.1"/>
</dbReference>